<dbReference type="InterPro" id="IPR012296">
    <property type="entry name" value="Nuclease_put_TT1808"/>
</dbReference>
<dbReference type="SUPFAM" id="SSF52980">
    <property type="entry name" value="Restriction endonuclease-like"/>
    <property type="match status" value="1"/>
</dbReference>
<evidence type="ECO:0000313" key="2">
    <source>
        <dbReference type="EMBL" id="CAA9211410.1"/>
    </source>
</evidence>
<feature type="domain" description="Putative restriction endonuclease" evidence="1">
    <location>
        <begin position="4"/>
        <end position="157"/>
    </location>
</feature>
<dbReference type="Gene3D" id="3.90.1570.10">
    <property type="entry name" value="tt1808, chain A"/>
    <property type="match status" value="1"/>
</dbReference>
<dbReference type="Pfam" id="PF05685">
    <property type="entry name" value="Uma2"/>
    <property type="match status" value="1"/>
</dbReference>
<dbReference type="InterPro" id="IPR011335">
    <property type="entry name" value="Restrct_endonuc-II-like"/>
</dbReference>
<name>A0A6J4H3D2_9PROT</name>
<dbReference type="CDD" id="cd06260">
    <property type="entry name" value="DUF820-like"/>
    <property type="match status" value="1"/>
</dbReference>
<dbReference type="InterPro" id="IPR008538">
    <property type="entry name" value="Uma2"/>
</dbReference>
<protein>
    <recommendedName>
        <fullName evidence="1">Putative restriction endonuclease domain-containing protein</fullName>
    </recommendedName>
</protein>
<sequence length="184" mass="20140">MTSDEFIAWAVEQPEGARYELVRGEVVATASDRVGHWRVKARVVRLFNEAIERAALECEIFSDRVAVEVSDHTVYEPDAMVRCGAPVPDDTAKIVDPVVVVEVLSPSTGAHDAGAKLEDYFEMPSVRHYLLVNARTRTVIHHVRAENGEIATRIARGGAVRLDPPGIVLDVADLFLGLKGDAAR</sequence>
<dbReference type="PANTHER" id="PTHR36558">
    <property type="entry name" value="GLR1098 PROTEIN"/>
    <property type="match status" value="1"/>
</dbReference>
<accession>A0A6J4H3D2</accession>
<evidence type="ECO:0000259" key="1">
    <source>
        <dbReference type="Pfam" id="PF05685"/>
    </source>
</evidence>
<dbReference type="PANTHER" id="PTHR36558:SF1">
    <property type="entry name" value="RESTRICTION ENDONUCLEASE DOMAIN-CONTAINING PROTEIN-RELATED"/>
    <property type="match status" value="1"/>
</dbReference>
<dbReference type="EMBL" id="CADCTG010000014">
    <property type="protein sequence ID" value="CAA9211410.1"/>
    <property type="molecule type" value="Genomic_DNA"/>
</dbReference>
<reference evidence="2" key="1">
    <citation type="submission" date="2020-02" db="EMBL/GenBank/DDBJ databases">
        <authorList>
            <person name="Meier V. D."/>
        </authorList>
    </citation>
    <scope>NUCLEOTIDE SEQUENCE</scope>
    <source>
        <strain evidence="2">AVDCRST_MAG08</strain>
    </source>
</reference>
<proteinExistence type="predicted"/>
<gene>
    <name evidence="2" type="ORF">AVDCRST_MAG08-139</name>
</gene>
<dbReference type="AlphaFoldDB" id="A0A6J4H3D2"/>
<organism evidence="2">
    <name type="scientific">uncultured Acetobacteraceae bacterium</name>
    <dbReference type="NCBI Taxonomy" id="169975"/>
    <lineage>
        <taxon>Bacteria</taxon>
        <taxon>Pseudomonadati</taxon>
        <taxon>Pseudomonadota</taxon>
        <taxon>Alphaproteobacteria</taxon>
        <taxon>Acetobacterales</taxon>
        <taxon>Acetobacteraceae</taxon>
        <taxon>environmental samples</taxon>
    </lineage>
</organism>